<dbReference type="RefSeq" id="WP_305517271.1">
    <property type="nucleotide sequence ID" value="NZ_JAUPEV010000008.1"/>
</dbReference>
<keyword evidence="7" id="KW-0653">Protein transport</keyword>
<proteinExistence type="inferred from homology"/>
<evidence type="ECO:0000256" key="2">
    <source>
        <dbReference type="ARBA" id="ARBA00006742"/>
    </source>
</evidence>
<keyword evidence="5" id="KW-1003">Cell membrane</keyword>
<dbReference type="PRINTS" id="PR01853">
    <property type="entry name" value="YAJCTRNLCASE"/>
</dbReference>
<accession>A0AA90PQX6</accession>
<keyword evidence="10 11" id="KW-0472">Membrane</keyword>
<evidence type="ECO:0000313" key="13">
    <source>
        <dbReference type="EMBL" id="MDP2539306.1"/>
    </source>
</evidence>
<keyword evidence="15" id="KW-1185">Reference proteome</keyword>
<dbReference type="GO" id="GO:0005886">
    <property type="term" value="C:plasma membrane"/>
    <property type="evidence" value="ECO:0007669"/>
    <property type="project" value="UniProtKB-SubCell"/>
</dbReference>
<evidence type="ECO:0000256" key="10">
    <source>
        <dbReference type="ARBA" id="ARBA00023136"/>
    </source>
</evidence>
<dbReference type="PANTHER" id="PTHR33909:SF1">
    <property type="entry name" value="SEC TRANSLOCON ACCESSORY COMPLEX SUBUNIT YAJC"/>
    <property type="match status" value="1"/>
</dbReference>
<gene>
    <name evidence="13" type="primary">yajC</name>
    <name evidence="12" type="ORF">Q5I04_05850</name>
    <name evidence="13" type="ORF">Q5I06_05915</name>
</gene>
<keyword evidence="8 11" id="KW-1133">Transmembrane helix</keyword>
<evidence type="ECO:0000256" key="9">
    <source>
        <dbReference type="ARBA" id="ARBA00023010"/>
    </source>
</evidence>
<evidence type="ECO:0000256" key="5">
    <source>
        <dbReference type="ARBA" id="ARBA00022475"/>
    </source>
</evidence>
<keyword evidence="4" id="KW-0813">Transport</keyword>
<keyword evidence="6 11" id="KW-0812">Transmembrane</keyword>
<dbReference type="EMBL" id="JAUPEV010000008">
    <property type="protein sequence ID" value="MDO7253430.1"/>
    <property type="molecule type" value="Genomic_DNA"/>
</dbReference>
<sequence length="93" mass="10914">MQNFQEIATSILPLIVLFAIFYFFIIRPQRLQQKRHKEMLGNLQKGDKIVTQGGFICEVIKPEETFFSVKLNDETIVKLAKEYVSYKLDDTKK</sequence>
<evidence type="ECO:0000313" key="15">
    <source>
        <dbReference type="Proteomes" id="UP001240777"/>
    </source>
</evidence>
<keyword evidence="9" id="KW-0811">Translocation</keyword>
<comment type="similarity">
    <text evidence="2">Belongs to the YajC family.</text>
</comment>
<evidence type="ECO:0000256" key="4">
    <source>
        <dbReference type="ARBA" id="ARBA00022448"/>
    </source>
</evidence>
<evidence type="ECO:0000256" key="3">
    <source>
        <dbReference type="ARBA" id="ARBA00014962"/>
    </source>
</evidence>
<dbReference type="AlphaFoldDB" id="A0AA90PQX6"/>
<evidence type="ECO:0000313" key="12">
    <source>
        <dbReference type="EMBL" id="MDO7253430.1"/>
    </source>
</evidence>
<comment type="caution">
    <text evidence="13">The sequence shown here is derived from an EMBL/GenBank/DDBJ whole genome shotgun (WGS) entry which is preliminary data.</text>
</comment>
<evidence type="ECO:0000256" key="7">
    <source>
        <dbReference type="ARBA" id="ARBA00022927"/>
    </source>
</evidence>
<protein>
    <recommendedName>
        <fullName evidence="3">Sec translocon accessory complex subunit YajC</fullName>
    </recommendedName>
</protein>
<dbReference type="Proteomes" id="UP001240777">
    <property type="component" value="Unassembled WGS sequence"/>
</dbReference>
<reference evidence="13 15" key="1">
    <citation type="submission" date="2023-07" db="EMBL/GenBank/DDBJ databases">
        <title>Unpublished Manusciprt.</title>
        <authorList>
            <person name="Aydin F."/>
            <person name="Tarhane S."/>
            <person name="Saticioglu I.B."/>
            <person name="Karakaya E."/>
            <person name="Abay S."/>
            <person name="Guran O."/>
            <person name="Bozkurt E."/>
            <person name="Uzum N."/>
            <person name="Olgun K."/>
            <person name="Jablonski D."/>
        </authorList>
    </citation>
    <scope>NUCLEOTIDE SEQUENCE</scope>
    <source>
        <strain evidence="15">faydin-H75</strain>
        <strain evidence="13">Faydin-H76</strain>
    </source>
</reference>
<dbReference type="Pfam" id="PF02699">
    <property type="entry name" value="YajC"/>
    <property type="match status" value="1"/>
</dbReference>
<dbReference type="EMBL" id="JAUYZK010000008">
    <property type="protein sequence ID" value="MDP2539306.1"/>
    <property type="molecule type" value="Genomic_DNA"/>
</dbReference>
<dbReference type="PANTHER" id="PTHR33909">
    <property type="entry name" value="SEC TRANSLOCON ACCESSORY COMPLEX SUBUNIT YAJC"/>
    <property type="match status" value="1"/>
</dbReference>
<name>A0AA90PQX6_9HELI</name>
<evidence type="ECO:0000256" key="6">
    <source>
        <dbReference type="ARBA" id="ARBA00022692"/>
    </source>
</evidence>
<dbReference type="GO" id="GO:0015031">
    <property type="term" value="P:protein transport"/>
    <property type="evidence" value="ECO:0007669"/>
    <property type="project" value="UniProtKB-KW"/>
</dbReference>
<reference evidence="12" key="2">
    <citation type="submission" date="2023-07" db="EMBL/GenBank/DDBJ databases">
        <authorList>
            <person name="Aydin F."/>
            <person name="Tarhane S."/>
            <person name="Saticioglu I.B."/>
            <person name="Karakaya E."/>
            <person name="Abay S."/>
            <person name="Guran O."/>
            <person name="Bozkurt E."/>
            <person name="Uzum N."/>
            <person name="Olgun K."/>
            <person name="Jablonski D."/>
        </authorList>
    </citation>
    <scope>NUCLEOTIDE SEQUENCE</scope>
    <source>
        <strain evidence="12">Faydin-H75</strain>
    </source>
</reference>
<evidence type="ECO:0000313" key="14">
    <source>
        <dbReference type="Proteomes" id="UP001177258"/>
    </source>
</evidence>
<comment type="subcellular location">
    <subcellularLocation>
        <location evidence="1">Cell membrane</location>
        <topology evidence="1">Single-pass membrane protein</topology>
    </subcellularLocation>
</comment>
<dbReference type="InterPro" id="IPR003849">
    <property type="entry name" value="Preprotein_translocase_YajC"/>
</dbReference>
<feature type="transmembrane region" description="Helical" evidence="11">
    <location>
        <begin position="6"/>
        <end position="25"/>
    </location>
</feature>
<evidence type="ECO:0000256" key="1">
    <source>
        <dbReference type="ARBA" id="ARBA00004162"/>
    </source>
</evidence>
<dbReference type="Proteomes" id="UP001177258">
    <property type="component" value="Unassembled WGS sequence"/>
</dbReference>
<evidence type="ECO:0000256" key="11">
    <source>
        <dbReference type="SAM" id="Phobius"/>
    </source>
</evidence>
<organism evidence="13 14">
    <name type="scientific">Helicobacter cappadocius</name>
    <dbReference type="NCBI Taxonomy" id="3063998"/>
    <lineage>
        <taxon>Bacteria</taxon>
        <taxon>Pseudomonadati</taxon>
        <taxon>Campylobacterota</taxon>
        <taxon>Epsilonproteobacteria</taxon>
        <taxon>Campylobacterales</taxon>
        <taxon>Helicobacteraceae</taxon>
        <taxon>Helicobacter</taxon>
    </lineage>
</organism>
<dbReference type="SMART" id="SM01323">
    <property type="entry name" value="YajC"/>
    <property type="match status" value="1"/>
</dbReference>
<reference evidence="12 14" key="3">
    <citation type="journal article" date="2024" name="Syst. Appl. Microbiol.">
        <title>Helicobacter cappadocius sp. nov., from lizards: The first psychrotrophic Helicobacter species.</title>
        <authorList>
            <person name="Aydin F."/>
            <person name="Tarhane S."/>
            <person name="Karakaya E."/>
            <person name="Abay S."/>
            <person name="Kayman T."/>
            <person name="Guran O."/>
            <person name="Bozkurt E."/>
            <person name="Uzum N."/>
            <person name="Avci A."/>
            <person name="Olgun K."/>
            <person name="Jablonski D."/>
            <person name="Guran C."/>
            <person name="Burcin Saticioglu I."/>
        </authorList>
    </citation>
    <scope>NUCLEOTIDE SEQUENCE [LARGE SCALE GENOMIC DNA]</scope>
    <source>
        <strain evidence="12">Faydin-H75</strain>
        <strain evidence="14">faydin-H76</strain>
    </source>
</reference>
<evidence type="ECO:0000256" key="8">
    <source>
        <dbReference type="ARBA" id="ARBA00022989"/>
    </source>
</evidence>
<dbReference type="NCBIfam" id="TIGR00739">
    <property type="entry name" value="yajC"/>
    <property type="match status" value="1"/>
</dbReference>